<dbReference type="PROSITE" id="PS51318">
    <property type="entry name" value="TAT"/>
    <property type="match status" value="1"/>
</dbReference>
<dbReference type="EMBL" id="SMKZ01000013">
    <property type="protein sequence ID" value="TDE10683.1"/>
    <property type="molecule type" value="Genomic_DNA"/>
</dbReference>
<dbReference type="PANTHER" id="PTHR43649">
    <property type="entry name" value="ARABINOSE-BINDING PROTEIN-RELATED"/>
    <property type="match status" value="1"/>
</dbReference>
<gene>
    <name evidence="4" type="ORF">E1269_11460</name>
</gene>
<proteinExistence type="inferred from homology"/>
<dbReference type="RefSeq" id="WP_131894488.1">
    <property type="nucleotide sequence ID" value="NZ_SMKZ01000013.1"/>
</dbReference>
<organism evidence="4 5">
    <name type="scientific">Jiangella asiatica</name>
    <dbReference type="NCBI Taxonomy" id="2530372"/>
    <lineage>
        <taxon>Bacteria</taxon>
        <taxon>Bacillati</taxon>
        <taxon>Actinomycetota</taxon>
        <taxon>Actinomycetes</taxon>
        <taxon>Jiangellales</taxon>
        <taxon>Jiangellaceae</taxon>
        <taxon>Jiangella</taxon>
    </lineage>
</organism>
<keyword evidence="5" id="KW-1185">Reference proteome</keyword>
<dbReference type="Gene3D" id="3.40.190.10">
    <property type="entry name" value="Periplasmic binding protein-like II"/>
    <property type="match status" value="2"/>
</dbReference>
<feature type="signal peptide" evidence="3">
    <location>
        <begin position="1"/>
        <end position="31"/>
    </location>
</feature>
<sequence>MITTPRPSRRRFLQGAGMTAAGLFAPGLLSACGSGNGSTGGDSGTGTVELWIDIQGEPNQTYFSDKVIGAFEQYQSDIDVKVTYYTGADLRKLIQTALQAKSGPDLVRGPSATQTLAWSKADVLADLSSYADEWAWADTLVSWAMEAFTTDGKLFALPMRVDTLLMYTNQTLFAEKGWGAPTTLAELEGLAEEAHGQGITPFGASNTDWKAASEWHMSAMWNHYSGPEAVYQALTGEITWTEPVFVEAVELLRSWFDKGWFGGGAETYFSVPAQEVGANFGNGTVAMVPQGVWWMSSVGNFFGTAANNENEWDWSPWPALRDEVAYPLFDLGIGGSLGINAHSDSQDAAAEYLNWYYGDREAALQRMADVPATYNIPIQFDAAEVPAGIDERSRRVLDGLNTAVDAGNYGYVTWTWWPPKANAFVYEGFEKVLTGDLSPADYCEQMDQLFQEERTAGDVPQIISRA</sequence>
<dbReference type="PROSITE" id="PS51257">
    <property type="entry name" value="PROKAR_LIPOPROTEIN"/>
    <property type="match status" value="1"/>
</dbReference>
<evidence type="ECO:0000256" key="3">
    <source>
        <dbReference type="SAM" id="SignalP"/>
    </source>
</evidence>
<evidence type="ECO:0000313" key="4">
    <source>
        <dbReference type="EMBL" id="TDE10683.1"/>
    </source>
</evidence>
<comment type="similarity">
    <text evidence="1">Belongs to the bacterial solute-binding protein 1 family.</text>
</comment>
<keyword evidence="3" id="KW-0732">Signal</keyword>
<evidence type="ECO:0000256" key="1">
    <source>
        <dbReference type="ARBA" id="ARBA00008520"/>
    </source>
</evidence>
<protein>
    <submittedName>
        <fullName evidence="4">Extracellular solute-binding protein</fullName>
    </submittedName>
</protein>
<dbReference type="InterPro" id="IPR006059">
    <property type="entry name" value="SBP"/>
</dbReference>
<dbReference type="OrthoDB" id="7937990at2"/>
<accession>A0A4R5DJD9</accession>
<dbReference type="InParanoid" id="A0A4R5DJD9"/>
<dbReference type="InterPro" id="IPR006311">
    <property type="entry name" value="TAT_signal"/>
</dbReference>
<feature type="chain" id="PRO_5021024976" evidence="3">
    <location>
        <begin position="32"/>
        <end position="466"/>
    </location>
</feature>
<dbReference type="Pfam" id="PF01547">
    <property type="entry name" value="SBP_bac_1"/>
    <property type="match status" value="1"/>
</dbReference>
<reference evidence="4 5" key="1">
    <citation type="submission" date="2019-03" db="EMBL/GenBank/DDBJ databases">
        <title>Draft genome sequences of novel Actinobacteria.</title>
        <authorList>
            <person name="Sahin N."/>
            <person name="Ay H."/>
            <person name="Saygin H."/>
        </authorList>
    </citation>
    <scope>NUCLEOTIDE SEQUENCE [LARGE SCALE GENOMIC DNA]</scope>
    <source>
        <strain evidence="4 5">5K138</strain>
    </source>
</reference>
<dbReference type="AlphaFoldDB" id="A0A4R5DJD9"/>
<comment type="caution">
    <text evidence="4">The sequence shown here is derived from an EMBL/GenBank/DDBJ whole genome shotgun (WGS) entry which is preliminary data.</text>
</comment>
<evidence type="ECO:0000313" key="5">
    <source>
        <dbReference type="Proteomes" id="UP000294739"/>
    </source>
</evidence>
<evidence type="ECO:0000256" key="2">
    <source>
        <dbReference type="ARBA" id="ARBA00022448"/>
    </source>
</evidence>
<name>A0A4R5DJD9_9ACTN</name>
<dbReference type="SUPFAM" id="SSF53850">
    <property type="entry name" value="Periplasmic binding protein-like II"/>
    <property type="match status" value="1"/>
</dbReference>
<dbReference type="InterPro" id="IPR050490">
    <property type="entry name" value="Bact_solute-bd_prot1"/>
</dbReference>
<dbReference type="PANTHER" id="PTHR43649:SF29">
    <property type="entry name" value="OSMOPROTECTIVE COMPOUNDS-BINDING PROTEIN GGTB"/>
    <property type="match status" value="1"/>
</dbReference>
<dbReference type="Proteomes" id="UP000294739">
    <property type="component" value="Unassembled WGS sequence"/>
</dbReference>
<keyword evidence="2" id="KW-0813">Transport</keyword>